<name>A0A6J5RXJ0_9CAUD</name>
<dbReference type="EMBL" id="LR796941">
    <property type="protein sequence ID" value="CAB4176274.1"/>
    <property type="molecule type" value="Genomic_DNA"/>
</dbReference>
<dbReference type="EMBL" id="LR797258">
    <property type="protein sequence ID" value="CAB4198268.1"/>
    <property type="molecule type" value="Genomic_DNA"/>
</dbReference>
<evidence type="ECO:0000313" key="5">
    <source>
        <dbReference type="EMBL" id="CAB4211287.1"/>
    </source>
</evidence>
<gene>
    <name evidence="3" type="ORF">UFOVP1076_15</name>
    <name evidence="4" type="ORF">UFOVP1314_58</name>
    <name evidence="5" type="ORF">UFOVP1427_12</name>
    <name evidence="6" type="ORF">UFOVP1523_16</name>
    <name evidence="2" type="ORF">UFOVP991_15</name>
</gene>
<evidence type="ECO:0000313" key="6">
    <source>
        <dbReference type="EMBL" id="CAB5237981.1"/>
    </source>
</evidence>
<evidence type="ECO:0000313" key="4">
    <source>
        <dbReference type="EMBL" id="CAB4198268.1"/>
    </source>
</evidence>
<sequence>MTYGSIPNNHKDQALPPDQRSPPESASAGESAILGQLSAAKPQLFIGSNGFFRERDHAFRPEMNTTDIGAFLTKYGIAYPKKCRLTFYAFCYTAILTGRIGGEGSSERAIIWLHHHKFMKVVEWNATTGLYIVNGKRYRLNHILMLRRPTHTS</sequence>
<protein>
    <submittedName>
        <fullName evidence="4">Uncharacterized protein</fullName>
    </submittedName>
</protein>
<dbReference type="EMBL" id="LR798456">
    <property type="protein sequence ID" value="CAB5237981.1"/>
    <property type="molecule type" value="Genomic_DNA"/>
</dbReference>
<evidence type="ECO:0000313" key="3">
    <source>
        <dbReference type="EMBL" id="CAB4182610.1"/>
    </source>
</evidence>
<accession>A0A6J5RXJ0</accession>
<feature type="region of interest" description="Disordered" evidence="1">
    <location>
        <begin position="1"/>
        <end position="28"/>
    </location>
</feature>
<reference evidence="4" key="1">
    <citation type="submission" date="2020-05" db="EMBL/GenBank/DDBJ databases">
        <authorList>
            <person name="Chiriac C."/>
            <person name="Salcher M."/>
            <person name="Ghai R."/>
            <person name="Kavagutti S V."/>
        </authorList>
    </citation>
    <scope>NUCLEOTIDE SEQUENCE</scope>
</reference>
<organism evidence="4">
    <name type="scientific">uncultured Caudovirales phage</name>
    <dbReference type="NCBI Taxonomy" id="2100421"/>
    <lineage>
        <taxon>Viruses</taxon>
        <taxon>Duplodnaviria</taxon>
        <taxon>Heunggongvirae</taxon>
        <taxon>Uroviricota</taxon>
        <taxon>Caudoviricetes</taxon>
        <taxon>Peduoviridae</taxon>
        <taxon>Maltschvirus</taxon>
        <taxon>Maltschvirus maltsch</taxon>
    </lineage>
</organism>
<proteinExistence type="predicted"/>
<dbReference type="EMBL" id="LR797371">
    <property type="protein sequence ID" value="CAB4211287.1"/>
    <property type="molecule type" value="Genomic_DNA"/>
</dbReference>
<evidence type="ECO:0000256" key="1">
    <source>
        <dbReference type="SAM" id="MobiDB-lite"/>
    </source>
</evidence>
<dbReference type="EMBL" id="LR797025">
    <property type="protein sequence ID" value="CAB4182610.1"/>
    <property type="molecule type" value="Genomic_DNA"/>
</dbReference>
<evidence type="ECO:0000313" key="2">
    <source>
        <dbReference type="EMBL" id="CAB4176274.1"/>
    </source>
</evidence>